<dbReference type="SUPFAM" id="SSF47616">
    <property type="entry name" value="GST C-terminal domain-like"/>
    <property type="match status" value="1"/>
</dbReference>
<gene>
    <name evidence="4" type="ORF">GQ607_012306</name>
</gene>
<feature type="domain" description="GST N-terminal" evidence="2">
    <location>
        <begin position="523"/>
        <end position="595"/>
    </location>
</feature>
<dbReference type="Pfam" id="PF13409">
    <property type="entry name" value="GST_N_2"/>
    <property type="match status" value="1"/>
</dbReference>
<dbReference type="AlphaFoldDB" id="A0A8H3W666"/>
<dbReference type="OrthoDB" id="2336871at2759"/>
<evidence type="ECO:0000256" key="1">
    <source>
        <dbReference type="SAM" id="MobiDB-lite"/>
    </source>
</evidence>
<sequence length="863" mass="96937">MASQNPLPAPHSNLYEAKYCLWRAGSESYRWGFYLYRTTYDDQALWERYLKHIHGCIDFQLSFETEFDKERLRRHFRLTVIEDPTLDNAAVELVRQRFRTWVSELPPEGDQQQDVPPIEHRDPVLFSYPLFVDTECLESLLAYDKAVEDGQHKDDASDLVFVKAINAEQLWAGSDSEDEEEDMDEEENEQNDDQHGGNNDVQKDNQHGPEYYWMLVTCTYLGGYWEQMGLAIVTVGYAAILPSSSASGDIGMVVARQSKSASESCLKSNLIQSASALTGQEKGTDGIKAGQAKSATDKDNFINFCEGQQITNGKQVTAGSCNGIPMGKLPAQKNMISAMITNPQPGAKLQAGQTFNVSVQTTHLKAGNFVNPTTNYYTAPQDLDSNGDIIGHCHITIQDIGSLTSQTPPDPSKFAFFKGIDDAGNGKGLLQAAVEGGLPAGTYRVCTMIAAQNHQPVAMPVAQRGAQDDCTKFVVEGSSNGGSKTGAAKPTASAKPKKKQGYYLKMASKFVLFDIPDKNGRAWSFNTWKTRLALNYKGVDYKTEWLEYPEIGPRLKAARVKGDSEQYTPFTCPTVQFPDGAYVMDSAKIAKRLEEEYPENPLDPENDLAQAASQFQRKIWGSLQPVLMPEVYRTILGEGSKPFFWEIRKKDLGGMTIYEFEKDHGGERAWEKVKLPLQEVSALLNKTEGHFFRGSQVSYADFILVGFLEFVKKCALQHYQRIIEQSDGLDELHEACLPCPVPPTPIHTMSSENPYPPYGSSLREAKLQLWKQGSGSYCWGFYVYRTTYDDQELWERYLTYIYQCIDNTLKFESEFDRERLRRHFRLTIIEDPSLANVSPKHVRQKFIKWVSSLPPGGDQPGGD</sequence>
<comment type="caution">
    <text evidence="4">The sequence shown here is derived from an EMBL/GenBank/DDBJ whole genome shotgun (WGS) entry which is preliminary data.</text>
</comment>
<dbReference type="Gene3D" id="3.40.30.10">
    <property type="entry name" value="Glutaredoxin"/>
    <property type="match status" value="1"/>
</dbReference>
<dbReference type="PANTHER" id="PTHR34587">
    <property type="entry name" value="VWFA DOMAIN-CONTAINING PROTEIN"/>
    <property type="match status" value="1"/>
</dbReference>
<evidence type="ECO:0000313" key="4">
    <source>
        <dbReference type="EMBL" id="KAF0320550.1"/>
    </source>
</evidence>
<evidence type="ECO:0000313" key="5">
    <source>
        <dbReference type="Proteomes" id="UP000434172"/>
    </source>
</evidence>
<reference evidence="4 5" key="1">
    <citation type="submission" date="2019-12" db="EMBL/GenBank/DDBJ databases">
        <title>A genome sequence resource for the geographically widespread anthracnose pathogen Colletotrichum asianum.</title>
        <authorList>
            <person name="Meng Y."/>
        </authorList>
    </citation>
    <scope>NUCLEOTIDE SEQUENCE [LARGE SCALE GENOMIC DNA]</scope>
    <source>
        <strain evidence="4 5">ICMP 18580</strain>
    </source>
</reference>
<dbReference type="InterPro" id="IPR036249">
    <property type="entry name" value="Thioredoxin-like_sf"/>
</dbReference>
<evidence type="ECO:0008006" key="6">
    <source>
        <dbReference type="Google" id="ProtNLM"/>
    </source>
</evidence>
<organism evidence="4 5">
    <name type="scientific">Colletotrichum asianum</name>
    <dbReference type="NCBI Taxonomy" id="702518"/>
    <lineage>
        <taxon>Eukaryota</taxon>
        <taxon>Fungi</taxon>
        <taxon>Dikarya</taxon>
        <taxon>Ascomycota</taxon>
        <taxon>Pezizomycotina</taxon>
        <taxon>Sordariomycetes</taxon>
        <taxon>Hypocreomycetidae</taxon>
        <taxon>Glomerellales</taxon>
        <taxon>Glomerellaceae</taxon>
        <taxon>Colletotrichum</taxon>
        <taxon>Colletotrichum gloeosporioides species complex</taxon>
    </lineage>
</organism>
<proteinExistence type="predicted"/>
<dbReference type="CDD" id="cd00299">
    <property type="entry name" value="GST_C_family"/>
    <property type="match status" value="1"/>
</dbReference>
<dbReference type="InterPro" id="IPR004045">
    <property type="entry name" value="Glutathione_S-Trfase_N"/>
</dbReference>
<feature type="domain" description="Glutathione S-transferase UstS-like C-terminal" evidence="3">
    <location>
        <begin position="613"/>
        <end position="724"/>
    </location>
</feature>
<feature type="compositionally biased region" description="Acidic residues" evidence="1">
    <location>
        <begin position="175"/>
        <end position="191"/>
    </location>
</feature>
<dbReference type="InterPro" id="IPR053216">
    <property type="entry name" value="Appressorial_penetr-assoc"/>
</dbReference>
<dbReference type="Gene3D" id="1.20.1050.10">
    <property type="match status" value="1"/>
</dbReference>
<dbReference type="Pfam" id="PF22041">
    <property type="entry name" value="GST_C_7"/>
    <property type="match status" value="1"/>
</dbReference>
<dbReference type="PANTHER" id="PTHR34587:SF2">
    <property type="entry name" value="G-PROTEIN COUPLED RECEPTORS FAMILY 1 PROFILE DOMAIN-CONTAINING PROTEIN"/>
    <property type="match status" value="1"/>
</dbReference>
<evidence type="ECO:0000259" key="3">
    <source>
        <dbReference type="Pfam" id="PF22041"/>
    </source>
</evidence>
<dbReference type="InterPro" id="IPR054416">
    <property type="entry name" value="GST_UstS-like_C"/>
</dbReference>
<keyword evidence="5" id="KW-1185">Reference proteome</keyword>
<accession>A0A8H3W666</accession>
<evidence type="ECO:0000259" key="2">
    <source>
        <dbReference type="Pfam" id="PF13409"/>
    </source>
</evidence>
<dbReference type="Proteomes" id="UP000434172">
    <property type="component" value="Unassembled WGS sequence"/>
</dbReference>
<feature type="region of interest" description="Disordered" evidence="1">
    <location>
        <begin position="171"/>
        <end position="204"/>
    </location>
</feature>
<protein>
    <recommendedName>
        <fullName evidence="6">GST N-terminal domain-containing protein</fullName>
    </recommendedName>
</protein>
<dbReference type="EMBL" id="WOWK01000082">
    <property type="protein sequence ID" value="KAF0320550.1"/>
    <property type="molecule type" value="Genomic_DNA"/>
</dbReference>
<dbReference type="InterPro" id="IPR036282">
    <property type="entry name" value="Glutathione-S-Trfase_C_sf"/>
</dbReference>
<dbReference type="SUPFAM" id="SSF52833">
    <property type="entry name" value="Thioredoxin-like"/>
    <property type="match status" value="1"/>
</dbReference>
<name>A0A8H3W666_9PEZI</name>